<gene>
    <name evidence="1" type="ORF">SAMN05192573_10830</name>
</gene>
<dbReference type="Proteomes" id="UP000199705">
    <property type="component" value="Unassembled WGS sequence"/>
</dbReference>
<dbReference type="STRING" id="551996.SAMN05192573_10830"/>
<sequence length="100" mass="11525">MPLDFYDINDIHLSQKLFELDETDIETLEPVLSSLKKTTGVTIDPYGTTRIYANHIWLMISLIQRFLLTLNNSILSKRAILSRVLARFKEVQEGFIIIGD</sequence>
<accession>A0A1G8B0B6</accession>
<evidence type="ECO:0000313" key="2">
    <source>
        <dbReference type="Proteomes" id="UP000199705"/>
    </source>
</evidence>
<dbReference type="EMBL" id="FNCG01000008">
    <property type="protein sequence ID" value="SDH26581.1"/>
    <property type="molecule type" value="Genomic_DNA"/>
</dbReference>
<protein>
    <submittedName>
        <fullName evidence="1">Uncharacterized protein</fullName>
    </submittedName>
</protein>
<reference evidence="2" key="1">
    <citation type="submission" date="2016-10" db="EMBL/GenBank/DDBJ databases">
        <authorList>
            <person name="Varghese N."/>
            <person name="Submissions S."/>
        </authorList>
    </citation>
    <scope>NUCLEOTIDE SEQUENCE [LARGE SCALE GENOMIC DNA]</scope>
    <source>
        <strain evidence="2">Gh-67</strain>
    </source>
</reference>
<keyword evidence="2" id="KW-1185">Reference proteome</keyword>
<organism evidence="1 2">
    <name type="scientific">Mucilaginibacter gossypii</name>
    <dbReference type="NCBI Taxonomy" id="551996"/>
    <lineage>
        <taxon>Bacteria</taxon>
        <taxon>Pseudomonadati</taxon>
        <taxon>Bacteroidota</taxon>
        <taxon>Sphingobacteriia</taxon>
        <taxon>Sphingobacteriales</taxon>
        <taxon>Sphingobacteriaceae</taxon>
        <taxon>Mucilaginibacter</taxon>
    </lineage>
</organism>
<name>A0A1G8B0B6_9SPHI</name>
<dbReference type="AlphaFoldDB" id="A0A1G8B0B6"/>
<evidence type="ECO:0000313" key="1">
    <source>
        <dbReference type="EMBL" id="SDH26581.1"/>
    </source>
</evidence>
<dbReference type="RefSeq" id="WP_091169160.1">
    <property type="nucleotide sequence ID" value="NZ_FNCG01000008.1"/>
</dbReference>
<proteinExistence type="predicted"/>